<comment type="caution">
    <text evidence="2">The sequence shown here is derived from an EMBL/GenBank/DDBJ whole genome shotgun (WGS) entry which is preliminary data.</text>
</comment>
<sequence>MSLFDPEQTDAGSNWQSETGRSRNLRRLAREYARRIYDIRPVRRDTCAMLQTTDC</sequence>
<reference evidence="2 3" key="1">
    <citation type="submission" date="2021-02" db="EMBL/GenBank/DDBJ databases">
        <authorList>
            <person name="Vanwijnsberghe S."/>
        </authorList>
    </citation>
    <scope>NUCLEOTIDE SEQUENCE [LARGE SCALE GENOMIC DNA]</scope>
    <source>
        <strain evidence="2 3">LMG 31837</strain>
    </source>
</reference>
<keyword evidence="3" id="KW-1185">Reference proteome</keyword>
<evidence type="ECO:0000313" key="3">
    <source>
        <dbReference type="Proteomes" id="UP000672526"/>
    </source>
</evidence>
<organism evidence="2 3">
    <name type="scientific">Paraburkholderia haematera</name>
    <dbReference type="NCBI Taxonomy" id="2793077"/>
    <lineage>
        <taxon>Bacteria</taxon>
        <taxon>Pseudomonadati</taxon>
        <taxon>Pseudomonadota</taxon>
        <taxon>Betaproteobacteria</taxon>
        <taxon>Burkholderiales</taxon>
        <taxon>Burkholderiaceae</taxon>
        <taxon>Paraburkholderia</taxon>
    </lineage>
</organism>
<evidence type="ECO:0000256" key="1">
    <source>
        <dbReference type="SAM" id="MobiDB-lite"/>
    </source>
</evidence>
<feature type="compositionally biased region" description="Polar residues" evidence="1">
    <location>
        <begin position="10"/>
        <end position="19"/>
    </location>
</feature>
<dbReference type="EMBL" id="CAJNBK010000010">
    <property type="protein sequence ID" value="CAE6772203.1"/>
    <property type="molecule type" value="Genomic_DNA"/>
</dbReference>
<feature type="region of interest" description="Disordered" evidence="1">
    <location>
        <begin position="1"/>
        <end position="22"/>
    </location>
</feature>
<gene>
    <name evidence="2" type="ORF">R69888_03918</name>
</gene>
<protein>
    <submittedName>
        <fullName evidence="2">Uncharacterized protein</fullName>
    </submittedName>
</protein>
<name>A0ABM8RUB6_9BURK</name>
<evidence type="ECO:0000313" key="2">
    <source>
        <dbReference type="EMBL" id="CAE6772203.1"/>
    </source>
</evidence>
<proteinExistence type="predicted"/>
<accession>A0ABM8RUB6</accession>
<dbReference type="Proteomes" id="UP000672526">
    <property type="component" value="Unassembled WGS sequence"/>
</dbReference>